<gene>
    <name evidence="1" type="ORF">LY60_00429</name>
</gene>
<protein>
    <submittedName>
        <fullName evidence="1">CxxH/CxxC protein (TIGR04129 family)</fullName>
    </submittedName>
</protein>
<dbReference type="AlphaFoldDB" id="A0A562JKS0"/>
<name>A0A562JKS0_9FIRM</name>
<accession>A0A562JKS0</accession>
<dbReference type="OrthoDB" id="1652387at2"/>
<dbReference type="Proteomes" id="UP000315343">
    <property type="component" value="Unassembled WGS sequence"/>
</dbReference>
<dbReference type="EMBL" id="VLKH01000001">
    <property type="protein sequence ID" value="TWH83816.1"/>
    <property type="molecule type" value="Genomic_DNA"/>
</dbReference>
<sequence length="53" mass="6197">MNEENIIYSCLEHAELALDDFVNNEEKAPQLEKIEEEKKCSYCEKAAEYKIEA</sequence>
<evidence type="ECO:0000313" key="1">
    <source>
        <dbReference type="EMBL" id="TWH83816.1"/>
    </source>
</evidence>
<reference evidence="1 2" key="1">
    <citation type="submission" date="2019-07" db="EMBL/GenBank/DDBJ databases">
        <title>Genomic Encyclopedia of Type Strains, Phase I: the one thousand microbial genomes (KMG-I) project.</title>
        <authorList>
            <person name="Kyrpides N."/>
        </authorList>
    </citation>
    <scope>NUCLEOTIDE SEQUENCE [LARGE SCALE GENOMIC DNA]</scope>
    <source>
        <strain evidence="1 2">DSM 13558</strain>
    </source>
</reference>
<organism evidence="1 2">
    <name type="scientific">Sedimentibacter saalensis</name>
    <dbReference type="NCBI Taxonomy" id="130788"/>
    <lineage>
        <taxon>Bacteria</taxon>
        <taxon>Bacillati</taxon>
        <taxon>Bacillota</taxon>
        <taxon>Tissierellia</taxon>
        <taxon>Sedimentibacter</taxon>
    </lineage>
</organism>
<evidence type="ECO:0000313" key="2">
    <source>
        <dbReference type="Proteomes" id="UP000315343"/>
    </source>
</evidence>
<keyword evidence="2" id="KW-1185">Reference proteome</keyword>
<dbReference type="Pfam" id="PF14116">
    <property type="entry name" value="YyzF"/>
    <property type="match status" value="1"/>
</dbReference>
<dbReference type="RefSeq" id="WP_145079305.1">
    <property type="nucleotide sequence ID" value="NZ_DAMBUX010000029.1"/>
</dbReference>
<comment type="caution">
    <text evidence="1">The sequence shown here is derived from an EMBL/GenBank/DDBJ whole genome shotgun (WGS) entry which is preliminary data.</text>
</comment>
<dbReference type="NCBIfam" id="TIGR04129">
    <property type="entry name" value="CxxH_BA5709"/>
    <property type="match status" value="1"/>
</dbReference>
<dbReference type="InterPro" id="IPR025626">
    <property type="entry name" value="YyzF"/>
</dbReference>
<proteinExistence type="predicted"/>